<feature type="domain" description="Phosphoribosyltransferase" evidence="15">
    <location>
        <begin position="37"/>
        <end position="159"/>
    </location>
</feature>
<dbReference type="InterPro" id="IPR005764">
    <property type="entry name" value="Ade_phspho_trans"/>
</dbReference>
<dbReference type="SUPFAM" id="SSF53271">
    <property type="entry name" value="PRTase-like"/>
    <property type="match status" value="1"/>
</dbReference>
<dbReference type="Gene3D" id="3.40.50.2020">
    <property type="match status" value="1"/>
</dbReference>
<evidence type="ECO:0000256" key="11">
    <source>
        <dbReference type="ARBA" id="ARBA00022676"/>
    </source>
</evidence>
<dbReference type="GO" id="GO:0005737">
    <property type="term" value="C:cytoplasm"/>
    <property type="evidence" value="ECO:0007669"/>
    <property type="project" value="UniProtKB-SubCell"/>
</dbReference>
<dbReference type="GO" id="GO:0016208">
    <property type="term" value="F:AMP binding"/>
    <property type="evidence" value="ECO:0007669"/>
    <property type="project" value="TreeGrafter"/>
</dbReference>
<dbReference type="AlphaFoldDB" id="A0A1W7RJM5"/>
<dbReference type="PANTHER" id="PTHR32315:SF3">
    <property type="entry name" value="ADENINE PHOSPHORIBOSYLTRANSFERASE"/>
    <property type="match status" value="1"/>
</dbReference>
<sequence length="182" mass="20322">MSSEDEQKRRLVRERIRDFPDFPSPGIIFRDISPMLKDSVAFKAAIDLLESHIRASHKEFDFIAGLDSRGFLFGPVLAQRLGVGFLLIRKKGKLPGPTESISYALEYGKAELEVQKDAVEPGQKVIIVDDLLATGGTMRAACELMTKLQADILDCLVLIELSFLKGVEALKPFPLYSLLQYH</sequence>
<dbReference type="NCBIfam" id="NF002634">
    <property type="entry name" value="PRK02304.1-3"/>
    <property type="match status" value="1"/>
</dbReference>
<dbReference type="GO" id="GO:0002055">
    <property type="term" value="F:adenine binding"/>
    <property type="evidence" value="ECO:0007669"/>
    <property type="project" value="TreeGrafter"/>
</dbReference>
<dbReference type="UniPathway" id="UPA00588">
    <property type="reaction ID" value="UER00646"/>
</dbReference>
<dbReference type="EC" id="2.4.2.7" evidence="7"/>
<keyword evidence="9" id="KW-0963">Cytoplasm</keyword>
<keyword evidence="14" id="KW-0007">Acetylation</keyword>
<dbReference type="NCBIfam" id="NF002636">
    <property type="entry name" value="PRK02304.1-5"/>
    <property type="match status" value="1"/>
</dbReference>
<protein>
    <recommendedName>
        <fullName evidence="8">Adenine phosphoribosyltransferase</fullName>
        <ecNumber evidence="7">2.4.2.7</ecNumber>
    </recommendedName>
</protein>
<comment type="subcellular location">
    <subcellularLocation>
        <location evidence="3">Cytoplasm</location>
    </subcellularLocation>
</comment>
<keyword evidence="12 16" id="KW-0808">Transferase</keyword>
<dbReference type="InterPro" id="IPR029057">
    <property type="entry name" value="PRTase-like"/>
</dbReference>
<name>A0A1W7RJM5_AGKCO</name>
<evidence type="ECO:0000256" key="14">
    <source>
        <dbReference type="ARBA" id="ARBA00022990"/>
    </source>
</evidence>
<reference evidence="16" key="1">
    <citation type="journal article" date="2015" name="G3 (Bethesda)">
        <title>Post-transcriptional mechanisms contribute little to phenotypic variation in snake venoms.</title>
        <authorList>
            <person name="Rokyta D.R."/>
            <person name="Margres M.J."/>
            <person name="Calvin K."/>
        </authorList>
    </citation>
    <scope>NUCLEOTIDE SEQUENCE</scope>
    <source>
        <strain evidence="16">KW1091</strain>
        <tissue evidence="16">Venom gland</tissue>
    </source>
</reference>
<reference evidence="16" key="2">
    <citation type="submission" date="2017-04" db="EMBL/GenBank/DDBJ databases">
        <title>Venomic assessment of a copperhead snake (Agkistrodon contortrix) produced by parthenogenesis.</title>
        <authorList>
            <person name="Calvete J.J."/>
            <person name="Casewell N."/>
            <person name="Wuster W."/>
            <person name="Rokyta D.R."/>
            <person name="Storey D."/>
            <person name="Smith C.S."/>
            <person name="Schuett G.W."/>
            <person name="Booth W."/>
        </authorList>
    </citation>
    <scope>NUCLEOTIDE SEQUENCE</scope>
    <source>
        <strain evidence="16">KW1091</strain>
        <tissue evidence="16">Venom gland</tissue>
    </source>
</reference>
<dbReference type="PANTHER" id="PTHR32315">
    <property type="entry name" value="ADENINE PHOSPHORIBOSYLTRANSFERASE"/>
    <property type="match status" value="1"/>
</dbReference>
<organism evidence="16">
    <name type="scientific">Agkistrodon contortrix contortrix</name>
    <name type="common">Southern copperhead</name>
    <dbReference type="NCBI Taxonomy" id="8713"/>
    <lineage>
        <taxon>Eukaryota</taxon>
        <taxon>Metazoa</taxon>
        <taxon>Chordata</taxon>
        <taxon>Craniata</taxon>
        <taxon>Vertebrata</taxon>
        <taxon>Euteleostomi</taxon>
        <taxon>Lepidosauria</taxon>
        <taxon>Squamata</taxon>
        <taxon>Bifurcata</taxon>
        <taxon>Unidentata</taxon>
        <taxon>Episquamata</taxon>
        <taxon>Toxicofera</taxon>
        <taxon>Serpentes</taxon>
        <taxon>Colubroidea</taxon>
        <taxon>Viperidae</taxon>
        <taxon>Crotalinae</taxon>
        <taxon>Agkistrodon</taxon>
    </lineage>
</organism>
<evidence type="ECO:0000256" key="2">
    <source>
        <dbReference type="ARBA" id="ARBA00003968"/>
    </source>
</evidence>
<evidence type="ECO:0000256" key="10">
    <source>
        <dbReference type="ARBA" id="ARBA00022553"/>
    </source>
</evidence>
<keyword evidence="11 16" id="KW-0328">Glycosyltransferase</keyword>
<dbReference type="EMBL" id="GDAY02000069">
    <property type="protein sequence ID" value="JAV51344.1"/>
    <property type="molecule type" value="Transcribed_RNA"/>
</dbReference>
<evidence type="ECO:0000313" key="16">
    <source>
        <dbReference type="EMBL" id="JAV51344.1"/>
    </source>
</evidence>
<keyword evidence="13" id="KW-0660">Purine salvage</keyword>
<keyword evidence="10" id="KW-0597">Phosphoprotein</keyword>
<evidence type="ECO:0000256" key="5">
    <source>
        <dbReference type="ARBA" id="ARBA00008391"/>
    </source>
</evidence>
<comment type="similarity">
    <text evidence="5">Belongs to the purine/pyrimidine phosphoribosyltransferase family.</text>
</comment>
<comment type="pathway">
    <text evidence="4">Purine metabolism; AMP biosynthesis via salvage pathway; AMP from adenine: step 1/1.</text>
</comment>
<evidence type="ECO:0000256" key="4">
    <source>
        <dbReference type="ARBA" id="ARBA00004659"/>
    </source>
</evidence>
<comment type="function">
    <text evidence="2">Catalyzes a salvage reaction resulting in the formation of AMP, that is energically less costly than de novo synthesis.</text>
</comment>
<dbReference type="InterPro" id="IPR000836">
    <property type="entry name" value="PRTase_dom"/>
</dbReference>
<dbReference type="FunFam" id="3.40.50.2020:FF:000123">
    <property type="entry name" value="Adenine phosphoribosyltransferase"/>
    <property type="match status" value="1"/>
</dbReference>
<dbReference type="GO" id="GO:0003999">
    <property type="term" value="F:adenine phosphoribosyltransferase activity"/>
    <property type="evidence" value="ECO:0007669"/>
    <property type="project" value="UniProtKB-EC"/>
</dbReference>
<evidence type="ECO:0000259" key="15">
    <source>
        <dbReference type="Pfam" id="PF00156"/>
    </source>
</evidence>
<dbReference type="CDD" id="cd06223">
    <property type="entry name" value="PRTases_typeI"/>
    <property type="match status" value="1"/>
</dbReference>
<dbReference type="GO" id="GO:0006168">
    <property type="term" value="P:adenine salvage"/>
    <property type="evidence" value="ECO:0007669"/>
    <property type="project" value="InterPro"/>
</dbReference>
<dbReference type="NCBIfam" id="TIGR01090">
    <property type="entry name" value="apt"/>
    <property type="match status" value="1"/>
</dbReference>
<dbReference type="GO" id="GO:0006166">
    <property type="term" value="P:purine ribonucleoside salvage"/>
    <property type="evidence" value="ECO:0007669"/>
    <property type="project" value="UniProtKB-KW"/>
</dbReference>
<proteinExistence type="inferred from homology"/>
<dbReference type="HAMAP" id="MF_00004">
    <property type="entry name" value="Aden_phosphoribosyltr"/>
    <property type="match status" value="1"/>
</dbReference>
<evidence type="ECO:0000256" key="9">
    <source>
        <dbReference type="ARBA" id="ARBA00022490"/>
    </source>
</evidence>
<evidence type="ECO:0000256" key="8">
    <source>
        <dbReference type="ARBA" id="ARBA00017366"/>
    </source>
</evidence>
<comment type="catalytic activity">
    <reaction evidence="1">
        <text>AMP + diphosphate = 5-phospho-alpha-D-ribose 1-diphosphate + adenine</text>
        <dbReference type="Rhea" id="RHEA:16609"/>
        <dbReference type="ChEBI" id="CHEBI:16708"/>
        <dbReference type="ChEBI" id="CHEBI:33019"/>
        <dbReference type="ChEBI" id="CHEBI:58017"/>
        <dbReference type="ChEBI" id="CHEBI:456215"/>
        <dbReference type="EC" id="2.4.2.7"/>
    </reaction>
</comment>
<accession>A0A1W7RJM5</accession>
<comment type="subunit">
    <text evidence="6">Homodimer.</text>
</comment>
<evidence type="ECO:0000256" key="12">
    <source>
        <dbReference type="ARBA" id="ARBA00022679"/>
    </source>
</evidence>
<evidence type="ECO:0000256" key="6">
    <source>
        <dbReference type="ARBA" id="ARBA00011738"/>
    </source>
</evidence>
<evidence type="ECO:0000256" key="7">
    <source>
        <dbReference type="ARBA" id="ARBA00011893"/>
    </source>
</evidence>
<dbReference type="Pfam" id="PF00156">
    <property type="entry name" value="Pribosyltran"/>
    <property type="match status" value="1"/>
</dbReference>
<evidence type="ECO:0000256" key="13">
    <source>
        <dbReference type="ARBA" id="ARBA00022726"/>
    </source>
</evidence>
<evidence type="ECO:0000256" key="3">
    <source>
        <dbReference type="ARBA" id="ARBA00004496"/>
    </source>
</evidence>
<dbReference type="GO" id="GO:0044209">
    <property type="term" value="P:AMP salvage"/>
    <property type="evidence" value="ECO:0007669"/>
    <property type="project" value="UniProtKB-UniPathway"/>
</dbReference>
<evidence type="ECO:0000256" key="1">
    <source>
        <dbReference type="ARBA" id="ARBA00000868"/>
    </source>
</evidence>
<dbReference type="InterPro" id="IPR050054">
    <property type="entry name" value="UPRTase/APRTase"/>
</dbReference>